<name>A0ABV8ABB3_9DEIO</name>
<proteinExistence type="predicted"/>
<gene>
    <name evidence="1" type="ORF">ACFOPQ_19830</name>
</gene>
<evidence type="ECO:0000313" key="2">
    <source>
        <dbReference type="Proteomes" id="UP001595748"/>
    </source>
</evidence>
<reference evidence="2" key="1">
    <citation type="journal article" date="2019" name="Int. J. Syst. Evol. Microbiol.">
        <title>The Global Catalogue of Microorganisms (GCM) 10K type strain sequencing project: providing services to taxonomists for standard genome sequencing and annotation.</title>
        <authorList>
            <consortium name="The Broad Institute Genomics Platform"/>
            <consortium name="The Broad Institute Genome Sequencing Center for Infectious Disease"/>
            <person name="Wu L."/>
            <person name="Ma J."/>
        </authorList>
    </citation>
    <scope>NUCLEOTIDE SEQUENCE [LARGE SCALE GENOMIC DNA]</scope>
    <source>
        <strain evidence="2">CCTCC AB 2013263</strain>
    </source>
</reference>
<accession>A0ABV8ABB3</accession>
<comment type="caution">
    <text evidence="1">The sequence shown here is derived from an EMBL/GenBank/DDBJ whole genome shotgun (WGS) entry which is preliminary data.</text>
</comment>
<protein>
    <submittedName>
        <fullName evidence="1">Uncharacterized protein</fullName>
    </submittedName>
</protein>
<sequence>MQTLILSIGYRDVEFTQLSGNVAVAQDAEYGTMTLVETERYATLNAGHFIGQGRAAQQAIRDWLGQRAEAVTLELCQQFGLA</sequence>
<keyword evidence="2" id="KW-1185">Reference proteome</keyword>
<organism evidence="1 2">
    <name type="scientific">Deinococcus antarcticus</name>
    <dbReference type="NCBI Taxonomy" id="1298767"/>
    <lineage>
        <taxon>Bacteria</taxon>
        <taxon>Thermotogati</taxon>
        <taxon>Deinococcota</taxon>
        <taxon>Deinococci</taxon>
        <taxon>Deinococcales</taxon>
        <taxon>Deinococcaceae</taxon>
        <taxon>Deinococcus</taxon>
    </lineage>
</organism>
<dbReference type="EMBL" id="JBHRZF010000222">
    <property type="protein sequence ID" value="MFC3863017.1"/>
    <property type="molecule type" value="Genomic_DNA"/>
</dbReference>
<dbReference type="Proteomes" id="UP001595748">
    <property type="component" value="Unassembled WGS sequence"/>
</dbReference>
<dbReference type="RefSeq" id="WP_380080954.1">
    <property type="nucleotide sequence ID" value="NZ_JBHRZF010000222.1"/>
</dbReference>
<evidence type="ECO:0000313" key="1">
    <source>
        <dbReference type="EMBL" id="MFC3863017.1"/>
    </source>
</evidence>